<dbReference type="AlphaFoldDB" id="A0A8G0LNW6"/>
<protein>
    <submittedName>
        <fullName evidence="1">Uncharacterized protein</fullName>
    </submittedName>
</protein>
<evidence type="ECO:0000313" key="1">
    <source>
        <dbReference type="EMBL" id="QYT03161.1"/>
    </source>
</evidence>
<organism evidence="1 2">
    <name type="scientific">Trichoderma simmonsii</name>
    <dbReference type="NCBI Taxonomy" id="1491479"/>
    <lineage>
        <taxon>Eukaryota</taxon>
        <taxon>Fungi</taxon>
        <taxon>Dikarya</taxon>
        <taxon>Ascomycota</taxon>
        <taxon>Pezizomycotina</taxon>
        <taxon>Sordariomycetes</taxon>
        <taxon>Hypocreomycetidae</taxon>
        <taxon>Hypocreales</taxon>
        <taxon>Hypocreaceae</taxon>
        <taxon>Trichoderma</taxon>
    </lineage>
</organism>
<accession>A0A8G0LNW6</accession>
<keyword evidence="2" id="KW-1185">Reference proteome</keyword>
<dbReference type="Proteomes" id="UP000826661">
    <property type="component" value="Chromosome V"/>
</dbReference>
<sequence length="153" mass="17373">MIQDALPWTHQPFSAEQVDVLCLLPLRTSIDTIYITATLSAGSRSGEDAVIAHHVGLVRHVNLQSNQRRRLCNVLQSLPLRVSPKTKRDAYLAMLPRPPRKSTTASAEDWLLLGPDPWPTQSLTRAVRFALHRYHALLPSGHRLAFQLDWRRE</sequence>
<proteinExistence type="predicted"/>
<reference evidence="1 2" key="1">
    <citation type="journal article" date="2021" name="BMC Genomics">
        <title>Telomere-to-telomere genome assembly of asparaginase-producing Trichoderma simmonsii.</title>
        <authorList>
            <person name="Chung D."/>
            <person name="Kwon Y.M."/>
            <person name="Yang Y."/>
        </authorList>
    </citation>
    <scope>NUCLEOTIDE SEQUENCE [LARGE SCALE GENOMIC DNA]</scope>
    <source>
        <strain evidence="1 2">GH-Sj1</strain>
    </source>
</reference>
<dbReference type="EMBL" id="CP075868">
    <property type="protein sequence ID" value="QYT03161.1"/>
    <property type="molecule type" value="Genomic_DNA"/>
</dbReference>
<gene>
    <name evidence="1" type="ORF">H0G86_010129</name>
</gene>
<name>A0A8G0LNW6_9HYPO</name>
<evidence type="ECO:0000313" key="2">
    <source>
        <dbReference type="Proteomes" id="UP000826661"/>
    </source>
</evidence>